<reference evidence="2 3" key="1">
    <citation type="submission" date="2018-09" db="EMBL/GenBank/DDBJ databases">
        <title>Genome sequencing of strain 6GH32-13.</title>
        <authorList>
            <person name="Weon H.-Y."/>
            <person name="Heo J."/>
            <person name="Kwon S.-W."/>
        </authorList>
    </citation>
    <scope>NUCLEOTIDE SEQUENCE [LARGE SCALE GENOMIC DNA]</scope>
    <source>
        <strain evidence="2 3">5GH32-13</strain>
    </source>
</reference>
<dbReference type="Gene3D" id="1.20.1290.10">
    <property type="entry name" value="AhpD-like"/>
    <property type="match status" value="1"/>
</dbReference>
<dbReference type="Pfam" id="PF02627">
    <property type="entry name" value="CMD"/>
    <property type="match status" value="1"/>
</dbReference>
<gene>
    <name evidence="2" type="ORF">D3H65_18050</name>
</gene>
<sequence>MERISFSEMPEGLYQVLAQGEAYIAKSGIDKTLIHLIKMRVSQINSCAYCIDMHYKEAVHAGETPLRIISVSAWRETPYYTPQEQAVLAFAETLTHMKAEEHSDHIHDDLNKYFSKQEIAYLTLAVIQINSWNRLTRSTGVVPGNYQVKEKAAAH</sequence>
<dbReference type="InterPro" id="IPR029032">
    <property type="entry name" value="AhpD-like"/>
</dbReference>
<dbReference type="GO" id="GO:0051920">
    <property type="term" value="F:peroxiredoxin activity"/>
    <property type="evidence" value="ECO:0007669"/>
    <property type="project" value="InterPro"/>
</dbReference>
<dbReference type="EMBL" id="CP032157">
    <property type="protein sequence ID" value="AXY75768.1"/>
    <property type="molecule type" value="Genomic_DNA"/>
</dbReference>
<dbReference type="Proteomes" id="UP000263900">
    <property type="component" value="Chromosome"/>
</dbReference>
<dbReference type="NCBIfam" id="TIGR00778">
    <property type="entry name" value="ahpD_dom"/>
    <property type="match status" value="1"/>
</dbReference>
<evidence type="ECO:0000313" key="3">
    <source>
        <dbReference type="Proteomes" id="UP000263900"/>
    </source>
</evidence>
<dbReference type="PANTHER" id="PTHR34846">
    <property type="entry name" value="4-CARBOXYMUCONOLACTONE DECARBOXYLASE FAMILY PROTEIN (AFU_ORTHOLOGUE AFUA_6G11590)"/>
    <property type="match status" value="1"/>
</dbReference>
<dbReference type="AlphaFoldDB" id="A0A3B7MNN5"/>
<protein>
    <submittedName>
        <fullName evidence="2">Carboxymuconolactone decarboxylase family protein</fullName>
    </submittedName>
</protein>
<organism evidence="2 3">
    <name type="scientific">Paraflavitalea soli</name>
    <dbReference type="NCBI Taxonomy" id="2315862"/>
    <lineage>
        <taxon>Bacteria</taxon>
        <taxon>Pseudomonadati</taxon>
        <taxon>Bacteroidota</taxon>
        <taxon>Chitinophagia</taxon>
        <taxon>Chitinophagales</taxon>
        <taxon>Chitinophagaceae</taxon>
        <taxon>Paraflavitalea</taxon>
    </lineage>
</organism>
<proteinExistence type="predicted"/>
<accession>A0A3B7MNN5</accession>
<dbReference type="RefSeq" id="WP_119051649.1">
    <property type="nucleotide sequence ID" value="NZ_CP032157.1"/>
</dbReference>
<evidence type="ECO:0000259" key="1">
    <source>
        <dbReference type="Pfam" id="PF02627"/>
    </source>
</evidence>
<evidence type="ECO:0000313" key="2">
    <source>
        <dbReference type="EMBL" id="AXY75768.1"/>
    </source>
</evidence>
<dbReference type="PANTHER" id="PTHR34846:SF10">
    <property type="entry name" value="CYTOPLASMIC PROTEIN"/>
    <property type="match status" value="1"/>
</dbReference>
<dbReference type="SUPFAM" id="SSF69118">
    <property type="entry name" value="AhpD-like"/>
    <property type="match status" value="1"/>
</dbReference>
<dbReference type="InterPro" id="IPR004675">
    <property type="entry name" value="AhpD_core"/>
</dbReference>
<keyword evidence="3" id="KW-1185">Reference proteome</keyword>
<dbReference type="InterPro" id="IPR003779">
    <property type="entry name" value="CMD-like"/>
</dbReference>
<feature type="domain" description="Carboxymuconolactone decarboxylase-like" evidence="1">
    <location>
        <begin position="19"/>
        <end position="92"/>
    </location>
</feature>
<name>A0A3B7MNN5_9BACT</name>
<dbReference type="OrthoDB" id="9801997at2"/>
<dbReference type="KEGG" id="pseg:D3H65_18050"/>